<dbReference type="AlphaFoldDB" id="A0A285P1V0"/>
<dbReference type="InterPro" id="IPR000462">
    <property type="entry name" value="CDP-OH_P_trans"/>
</dbReference>
<dbReference type="Gene3D" id="1.20.120.1760">
    <property type="match status" value="1"/>
</dbReference>
<keyword evidence="13" id="KW-1208">Phospholipid metabolism</keyword>
<protein>
    <recommendedName>
        <fullName evidence="5">CDP-diacylglycerol--serine O-phosphatidyltransferase</fullName>
        <ecNumber evidence="4">2.7.8.8</ecNumber>
    </recommendedName>
    <alternativeName>
        <fullName evidence="14">Phosphatidylserine synthase</fullName>
    </alternativeName>
</protein>
<sequence>MSIKKNIPNAITLGNMYCGFVSIGFTIGGGYRSAVLLILFGAIMDGMDGRIARILKVNSDIGKQLDSLADIITFGIAPSILFSYTNTINGGSDYFDYALAGLFLLCGAYRLARFNSGTSEDNSYFRGVPITAAGGVLAFTTLFHAHIPASVNMIIISVLSYLMVSSIKVPSFKNISVPSYGTLVTVLVGIGVLGVDLISSFQLPFFMYFLTPIYLLYVSYRLLIKRARRNE</sequence>
<name>A0A285P1V0_9BACI</name>
<keyword evidence="11 16" id="KW-0472">Membrane</keyword>
<dbReference type="InterPro" id="IPR050324">
    <property type="entry name" value="CDP-alcohol_PTase-I"/>
</dbReference>
<gene>
    <name evidence="17" type="ORF">SAMN05421503_2726</name>
</gene>
<evidence type="ECO:0000256" key="5">
    <source>
        <dbReference type="ARBA" id="ARBA00017171"/>
    </source>
</evidence>
<evidence type="ECO:0000256" key="15">
    <source>
        <dbReference type="RuleBase" id="RU003750"/>
    </source>
</evidence>
<dbReference type="GO" id="GO:0012505">
    <property type="term" value="C:endomembrane system"/>
    <property type="evidence" value="ECO:0007669"/>
    <property type="project" value="UniProtKB-SubCell"/>
</dbReference>
<keyword evidence="9 16" id="KW-1133">Transmembrane helix</keyword>
<feature type="transmembrane region" description="Helical" evidence="16">
    <location>
        <begin position="124"/>
        <end position="143"/>
    </location>
</feature>
<evidence type="ECO:0000256" key="13">
    <source>
        <dbReference type="ARBA" id="ARBA00023264"/>
    </source>
</evidence>
<evidence type="ECO:0000256" key="11">
    <source>
        <dbReference type="ARBA" id="ARBA00023136"/>
    </source>
</evidence>
<dbReference type="EMBL" id="OBEK01000004">
    <property type="protein sequence ID" value="SNZ15714.1"/>
    <property type="molecule type" value="Genomic_DNA"/>
</dbReference>
<dbReference type="InterPro" id="IPR043130">
    <property type="entry name" value="CDP-OH_PTrfase_TM_dom"/>
</dbReference>
<evidence type="ECO:0000256" key="2">
    <source>
        <dbReference type="ARBA" id="ARBA00004127"/>
    </source>
</evidence>
<evidence type="ECO:0000256" key="16">
    <source>
        <dbReference type="SAM" id="Phobius"/>
    </source>
</evidence>
<dbReference type="EC" id="2.7.8.8" evidence="4"/>
<dbReference type="Pfam" id="PF01066">
    <property type="entry name" value="CDP-OH_P_transf"/>
    <property type="match status" value="1"/>
</dbReference>
<feature type="transmembrane region" description="Helical" evidence="16">
    <location>
        <begin position="20"/>
        <end position="44"/>
    </location>
</feature>
<keyword evidence="6" id="KW-0444">Lipid biosynthesis</keyword>
<feature type="transmembrane region" description="Helical" evidence="16">
    <location>
        <begin position="205"/>
        <end position="224"/>
    </location>
</feature>
<keyword evidence="7 15" id="KW-0808">Transferase</keyword>
<evidence type="ECO:0000256" key="9">
    <source>
        <dbReference type="ARBA" id="ARBA00022989"/>
    </source>
</evidence>
<feature type="transmembrane region" description="Helical" evidence="16">
    <location>
        <begin position="94"/>
        <end position="112"/>
    </location>
</feature>
<evidence type="ECO:0000313" key="17">
    <source>
        <dbReference type="EMBL" id="SNZ15714.1"/>
    </source>
</evidence>
<evidence type="ECO:0000256" key="4">
    <source>
        <dbReference type="ARBA" id="ARBA00013174"/>
    </source>
</evidence>
<keyword evidence="18" id="KW-1185">Reference proteome</keyword>
<comment type="catalytic activity">
    <reaction evidence="1">
        <text>a CDP-1,2-diacyl-sn-glycerol + L-serine = a 1,2-diacyl-sn-glycero-3-phospho-L-serine + CMP + H(+)</text>
        <dbReference type="Rhea" id="RHEA:16913"/>
        <dbReference type="ChEBI" id="CHEBI:15378"/>
        <dbReference type="ChEBI" id="CHEBI:33384"/>
        <dbReference type="ChEBI" id="CHEBI:57262"/>
        <dbReference type="ChEBI" id="CHEBI:58332"/>
        <dbReference type="ChEBI" id="CHEBI:60377"/>
        <dbReference type="EC" id="2.7.8.8"/>
    </reaction>
</comment>
<feature type="transmembrane region" description="Helical" evidence="16">
    <location>
        <begin position="149"/>
        <end position="167"/>
    </location>
</feature>
<dbReference type="PANTHER" id="PTHR14269">
    <property type="entry name" value="CDP-DIACYLGLYCEROL--GLYCEROL-3-PHOSPHATE 3-PHOSPHATIDYLTRANSFERASE-RELATED"/>
    <property type="match status" value="1"/>
</dbReference>
<keyword evidence="8 16" id="KW-0812">Transmembrane</keyword>
<accession>A0A285P1V0</accession>
<dbReference type="RefSeq" id="WP_097042956.1">
    <property type="nucleotide sequence ID" value="NZ_OBEK01000004.1"/>
</dbReference>
<evidence type="ECO:0000256" key="8">
    <source>
        <dbReference type="ARBA" id="ARBA00022692"/>
    </source>
</evidence>
<evidence type="ECO:0000256" key="14">
    <source>
        <dbReference type="ARBA" id="ARBA00032361"/>
    </source>
</evidence>
<dbReference type="NCBIfam" id="TIGR00473">
    <property type="entry name" value="pssA"/>
    <property type="match status" value="1"/>
</dbReference>
<evidence type="ECO:0000256" key="10">
    <source>
        <dbReference type="ARBA" id="ARBA00023098"/>
    </source>
</evidence>
<proteinExistence type="inferred from homology"/>
<dbReference type="InterPro" id="IPR004533">
    <property type="entry name" value="CDP-diaglyc--ser_O-PTrfase"/>
</dbReference>
<comment type="subcellular location">
    <subcellularLocation>
        <location evidence="2">Endomembrane system</location>
        <topology evidence="2">Multi-pass membrane protein</topology>
    </subcellularLocation>
</comment>
<evidence type="ECO:0000256" key="7">
    <source>
        <dbReference type="ARBA" id="ARBA00022679"/>
    </source>
</evidence>
<keyword evidence="10" id="KW-0443">Lipid metabolism</keyword>
<reference evidence="18" key="1">
    <citation type="submission" date="2017-09" db="EMBL/GenBank/DDBJ databases">
        <authorList>
            <person name="Varghese N."/>
            <person name="Submissions S."/>
        </authorList>
    </citation>
    <scope>NUCLEOTIDE SEQUENCE [LARGE SCALE GENOMIC DNA]</scope>
    <source>
        <strain evidence="18">CGMCC 1.8913</strain>
    </source>
</reference>
<keyword evidence="12" id="KW-0594">Phospholipid biosynthesis</keyword>
<dbReference type="Proteomes" id="UP000219356">
    <property type="component" value="Unassembled WGS sequence"/>
</dbReference>
<evidence type="ECO:0000256" key="1">
    <source>
        <dbReference type="ARBA" id="ARBA00000287"/>
    </source>
</evidence>
<feature type="transmembrane region" description="Helical" evidence="16">
    <location>
        <begin position="179"/>
        <end position="199"/>
    </location>
</feature>
<evidence type="ECO:0000313" key="18">
    <source>
        <dbReference type="Proteomes" id="UP000219356"/>
    </source>
</evidence>
<dbReference type="GO" id="GO:0008654">
    <property type="term" value="P:phospholipid biosynthetic process"/>
    <property type="evidence" value="ECO:0007669"/>
    <property type="project" value="UniProtKB-KW"/>
</dbReference>
<dbReference type="PANTHER" id="PTHR14269:SF61">
    <property type="entry name" value="CDP-DIACYLGLYCEROL--SERINE O-PHOSPHATIDYLTRANSFERASE"/>
    <property type="match status" value="1"/>
</dbReference>
<dbReference type="GO" id="GO:0016020">
    <property type="term" value="C:membrane"/>
    <property type="evidence" value="ECO:0007669"/>
    <property type="project" value="InterPro"/>
</dbReference>
<dbReference type="GO" id="GO:0003882">
    <property type="term" value="F:CDP-diacylglycerol-serine O-phosphatidyltransferase activity"/>
    <property type="evidence" value="ECO:0007669"/>
    <property type="project" value="UniProtKB-EC"/>
</dbReference>
<evidence type="ECO:0000256" key="6">
    <source>
        <dbReference type="ARBA" id="ARBA00022516"/>
    </source>
</evidence>
<evidence type="ECO:0000256" key="3">
    <source>
        <dbReference type="ARBA" id="ARBA00010441"/>
    </source>
</evidence>
<comment type="similarity">
    <text evidence="3 15">Belongs to the CDP-alcohol phosphatidyltransferase class-I family.</text>
</comment>
<evidence type="ECO:0000256" key="12">
    <source>
        <dbReference type="ARBA" id="ARBA00023209"/>
    </source>
</evidence>
<dbReference type="PROSITE" id="PS00379">
    <property type="entry name" value="CDP_ALCOHOL_P_TRANSF"/>
    <property type="match status" value="1"/>
</dbReference>
<organism evidence="17 18">
    <name type="scientific">Terribacillus aidingensis</name>
    <dbReference type="NCBI Taxonomy" id="586416"/>
    <lineage>
        <taxon>Bacteria</taxon>
        <taxon>Bacillati</taxon>
        <taxon>Bacillota</taxon>
        <taxon>Bacilli</taxon>
        <taxon>Bacillales</taxon>
        <taxon>Bacillaceae</taxon>
        <taxon>Terribacillus</taxon>
    </lineage>
</organism>
<dbReference type="OrthoDB" id="9777147at2"/>
<dbReference type="InterPro" id="IPR048254">
    <property type="entry name" value="CDP_ALCOHOL_P_TRANSF_CS"/>
</dbReference>